<dbReference type="Gene3D" id="3.30.40.10">
    <property type="entry name" value="Zinc/RING finger domain, C3HC4 (zinc finger)"/>
    <property type="match status" value="1"/>
</dbReference>
<dbReference type="PROSITE" id="PS50003">
    <property type="entry name" value="PH_DOMAIN"/>
    <property type="match status" value="1"/>
</dbReference>
<dbReference type="InterPro" id="IPR011993">
    <property type="entry name" value="PH-like_dom_sf"/>
</dbReference>
<proteinExistence type="predicted"/>
<dbReference type="GO" id="GO:0005085">
    <property type="term" value="F:guanyl-nucleotide exchange factor activity"/>
    <property type="evidence" value="ECO:0007669"/>
    <property type="project" value="UniProtKB-KW"/>
</dbReference>
<dbReference type="InterPro" id="IPR013083">
    <property type="entry name" value="Znf_RING/FYVE/PHD"/>
</dbReference>
<feature type="compositionally biased region" description="Polar residues" evidence="9">
    <location>
        <begin position="62"/>
        <end position="71"/>
    </location>
</feature>
<name>A0A164UM97_9AGAM</name>
<feature type="domain" description="PH" evidence="10">
    <location>
        <begin position="334"/>
        <end position="486"/>
    </location>
</feature>
<dbReference type="InterPro" id="IPR051092">
    <property type="entry name" value="FYVE_RhoGEF_PH"/>
</dbReference>
<evidence type="ECO:0000256" key="8">
    <source>
        <dbReference type="PROSITE-ProRule" id="PRU00091"/>
    </source>
</evidence>
<dbReference type="PANTHER" id="PTHR12673:SF270">
    <property type="entry name" value="FYVE-TYPE DOMAIN-CONTAINING PROTEIN"/>
    <property type="match status" value="1"/>
</dbReference>
<dbReference type="Gene3D" id="1.20.900.10">
    <property type="entry name" value="Dbl homology (DH) domain"/>
    <property type="match status" value="1"/>
</dbReference>
<evidence type="ECO:0000259" key="12">
    <source>
        <dbReference type="PROSITE" id="PS50178"/>
    </source>
</evidence>
<feature type="region of interest" description="Disordered" evidence="9">
    <location>
        <begin position="688"/>
        <end position="712"/>
    </location>
</feature>
<keyword evidence="3" id="KW-0344">Guanine-nucleotide releasing factor</keyword>
<dbReference type="SUPFAM" id="SSF50729">
    <property type="entry name" value="PH domain-like"/>
    <property type="match status" value="1"/>
</dbReference>
<feature type="region of interest" description="Disordered" evidence="9">
    <location>
        <begin position="49"/>
        <end position="103"/>
    </location>
</feature>
<dbReference type="SMART" id="SM00325">
    <property type="entry name" value="RhoGEF"/>
    <property type="match status" value="1"/>
</dbReference>
<organism evidence="13 14">
    <name type="scientific">Sistotremastrum niveocremeum HHB9708</name>
    <dbReference type="NCBI Taxonomy" id="1314777"/>
    <lineage>
        <taxon>Eukaryota</taxon>
        <taxon>Fungi</taxon>
        <taxon>Dikarya</taxon>
        <taxon>Basidiomycota</taxon>
        <taxon>Agaricomycotina</taxon>
        <taxon>Agaricomycetes</taxon>
        <taxon>Sistotremastrales</taxon>
        <taxon>Sistotremastraceae</taxon>
        <taxon>Sertulicium</taxon>
        <taxon>Sertulicium niveocremeum</taxon>
    </lineage>
</organism>
<dbReference type="GO" id="GO:0005856">
    <property type="term" value="C:cytoskeleton"/>
    <property type="evidence" value="ECO:0007669"/>
    <property type="project" value="UniProtKB-SubCell"/>
</dbReference>
<dbReference type="PROSITE" id="PS50010">
    <property type="entry name" value="DH_2"/>
    <property type="match status" value="1"/>
</dbReference>
<evidence type="ECO:0000256" key="3">
    <source>
        <dbReference type="ARBA" id="ARBA00022658"/>
    </source>
</evidence>
<evidence type="ECO:0000256" key="4">
    <source>
        <dbReference type="ARBA" id="ARBA00022723"/>
    </source>
</evidence>
<dbReference type="CDD" id="cd00160">
    <property type="entry name" value="RhoGEF"/>
    <property type="match status" value="1"/>
</dbReference>
<dbReference type="EMBL" id="KV419407">
    <property type="protein sequence ID" value="KZS93365.1"/>
    <property type="molecule type" value="Genomic_DNA"/>
</dbReference>
<evidence type="ECO:0000313" key="14">
    <source>
        <dbReference type="Proteomes" id="UP000076722"/>
    </source>
</evidence>
<keyword evidence="5 8" id="KW-0863">Zinc-finger</keyword>
<dbReference type="InterPro" id="IPR000306">
    <property type="entry name" value="Znf_FYVE"/>
</dbReference>
<protein>
    <submittedName>
        <fullName evidence="13">Dbl homology domain-containing protein</fullName>
    </submittedName>
</protein>
<evidence type="ECO:0000256" key="1">
    <source>
        <dbReference type="ARBA" id="ARBA00004245"/>
    </source>
</evidence>
<dbReference type="SMART" id="SM00233">
    <property type="entry name" value="PH"/>
    <property type="match status" value="1"/>
</dbReference>
<keyword evidence="6" id="KW-0862">Zinc</keyword>
<keyword evidence="4" id="KW-0479">Metal-binding</keyword>
<dbReference type="STRING" id="1314777.A0A164UM97"/>
<evidence type="ECO:0000259" key="10">
    <source>
        <dbReference type="PROSITE" id="PS50003"/>
    </source>
</evidence>
<feature type="domain" description="FYVE-type" evidence="12">
    <location>
        <begin position="545"/>
        <end position="608"/>
    </location>
</feature>
<dbReference type="PANTHER" id="PTHR12673">
    <property type="entry name" value="FACIOGENITAL DYSPLASIA PROTEIN"/>
    <property type="match status" value="1"/>
</dbReference>
<evidence type="ECO:0000256" key="6">
    <source>
        <dbReference type="ARBA" id="ARBA00022833"/>
    </source>
</evidence>
<evidence type="ECO:0000259" key="11">
    <source>
        <dbReference type="PROSITE" id="PS50010"/>
    </source>
</evidence>
<evidence type="ECO:0000256" key="2">
    <source>
        <dbReference type="ARBA" id="ARBA00022490"/>
    </source>
</evidence>
<keyword evidence="14" id="KW-1185">Reference proteome</keyword>
<dbReference type="Pfam" id="PF00169">
    <property type="entry name" value="PH"/>
    <property type="match status" value="1"/>
</dbReference>
<sequence>MTSVDAKQGSSSRVRPLVPHLPFRRMSFPANTTAQAPLVTNVAPLYSGTEAGDCEAPPLTSPDPQSHSFSPPQVPTPSPRISPLAKAGNHRRRSVVPSQALSDAVSRSKRRKVCQEFLETERSYLRGLDLIYDHFLIPLVLSLNTASPILSRTELTSVFSNFVDIWNLHRSFCSSLASVVAPPEHQPSDTYDPAPLSPIFTSHFPYLSLYTPFVTSFPDALASLSALMSSNNAFSYFIRKQEEDQICGKLGLRSWLLTIVQRCPRYSLLINDLLHCTPEADPEHAELISVHNLVLKILQSMNSSLLRHEETLNLLALQRSTSDLPIKLVSPGRTFLKQGSLLKADREYKFHDFLLFSDCLIWLAHVEGVLHYYAEVIAGDNRLSTMLASQDRSGESLSRCKSEAQLPKSRSSMAIDATPRRFSQSNQWTFKGHIDLVDIEVVANNRGASESQCSLDILSPHESFTLFAANSAERDEWMSAIREAKASLLMSLNVMNPDSTLTSSTSNIHVRRALRALPHPPEETHAKPKRRGMVDHFLPAIWVPDSNTTNCQRCGRAFGWTRRRHHCRLCGRCVCVSCSNRTFYIADGTSNSRSKPARACNTCYDTVFPATTGSSSAESELAMESLDTFSGPPAWHTQRGDRNSAPSVLSLLNRKSLSDEGSHNHRLSTGYVVEDDSYDAENQRVPALEDNIEPGPSSVVRRRPGGRETHDISKRYSTPAMALQTVPVTTHAERSKSGRRNRLSLVLTGRSQDSVHNGEGPDVGKGMAVRRLQELLAKQPAVPR</sequence>
<dbReference type="Pfam" id="PF01363">
    <property type="entry name" value="FYVE"/>
    <property type="match status" value="1"/>
</dbReference>
<dbReference type="InterPro" id="IPR017455">
    <property type="entry name" value="Znf_FYVE-rel"/>
</dbReference>
<evidence type="ECO:0000256" key="7">
    <source>
        <dbReference type="ARBA" id="ARBA00023212"/>
    </source>
</evidence>
<dbReference type="Gene3D" id="2.30.29.30">
    <property type="entry name" value="Pleckstrin-homology domain (PH domain)/Phosphotyrosine-binding domain (PTB)"/>
    <property type="match status" value="1"/>
</dbReference>
<dbReference type="InterPro" id="IPR001849">
    <property type="entry name" value="PH_domain"/>
</dbReference>
<evidence type="ECO:0000256" key="9">
    <source>
        <dbReference type="SAM" id="MobiDB-lite"/>
    </source>
</evidence>
<keyword evidence="2" id="KW-0963">Cytoplasm</keyword>
<accession>A0A164UM97</accession>
<dbReference type="OrthoDB" id="660555at2759"/>
<feature type="domain" description="DH" evidence="11">
    <location>
        <begin position="109"/>
        <end position="304"/>
    </location>
</feature>
<reference evidence="13 14" key="1">
    <citation type="journal article" date="2016" name="Mol. Biol. Evol.">
        <title>Comparative Genomics of Early-Diverging Mushroom-Forming Fungi Provides Insights into the Origins of Lignocellulose Decay Capabilities.</title>
        <authorList>
            <person name="Nagy L.G."/>
            <person name="Riley R."/>
            <person name="Tritt A."/>
            <person name="Adam C."/>
            <person name="Daum C."/>
            <person name="Floudas D."/>
            <person name="Sun H."/>
            <person name="Yadav J.S."/>
            <person name="Pangilinan J."/>
            <person name="Larsson K.H."/>
            <person name="Matsuura K."/>
            <person name="Barry K."/>
            <person name="Labutti K."/>
            <person name="Kuo R."/>
            <person name="Ohm R.A."/>
            <person name="Bhattacharya S.S."/>
            <person name="Shirouzu T."/>
            <person name="Yoshinaga Y."/>
            <person name="Martin F.M."/>
            <person name="Grigoriev I.V."/>
            <person name="Hibbett D.S."/>
        </authorList>
    </citation>
    <scope>NUCLEOTIDE SEQUENCE [LARGE SCALE GENOMIC DNA]</scope>
    <source>
        <strain evidence="13 14">HHB9708</strain>
    </source>
</reference>
<gene>
    <name evidence="13" type="ORF">SISNIDRAFT_549733</name>
</gene>
<dbReference type="InterPro" id="IPR011011">
    <property type="entry name" value="Znf_FYVE_PHD"/>
</dbReference>
<comment type="subcellular location">
    <subcellularLocation>
        <location evidence="1">Cytoplasm</location>
        <location evidence="1">Cytoskeleton</location>
    </subcellularLocation>
</comment>
<dbReference type="GO" id="GO:0005737">
    <property type="term" value="C:cytoplasm"/>
    <property type="evidence" value="ECO:0007669"/>
    <property type="project" value="TreeGrafter"/>
</dbReference>
<evidence type="ECO:0000256" key="5">
    <source>
        <dbReference type="ARBA" id="ARBA00022771"/>
    </source>
</evidence>
<dbReference type="SUPFAM" id="SSF57903">
    <property type="entry name" value="FYVE/PHD zinc finger"/>
    <property type="match status" value="1"/>
</dbReference>
<dbReference type="InterPro" id="IPR035899">
    <property type="entry name" value="DBL_dom_sf"/>
</dbReference>
<evidence type="ECO:0000313" key="13">
    <source>
        <dbReference type="EMBL" id="KZS93365.1"/>
    </source>
</evidence>
<dbReference type="Pfam" id="PF00621">
    <property type="entry name" value="RhoGEF"/>
    <property type="match status" value="1"/>
</dbReference>
<dbReference type="PROSITE" id="PS50178">
    <property type="entry name" value="ZF_FYVE"/>
    <property type="match status" value="1"/>
</dbReference>
<dbReference type="GO" id="GO:0008270">
    <property type="term" value="F:zinc ion binding"/>
    <property type="evidence" value="ECO:0007669"/>
    <property type="project" value="UniProtKB-KW"/>
</dbReference>
<dbReference type="SMART" id="SM00064">
    <property type="entry name" value="FYVE"/>
    <property type="match status" value="1"/>
</dbReference>
<dbReference type="SUPFAM" id="SSF48065">
    <property type="entry name" value="DBL homology domain (DH-domain)"/>
    <property type="match status" value="1"/>
</dbReference>
<dbReference type="InterPro" id="IPR000219">
    <property type="entry name" value="DH_dom"/>
</dbReference>
<keyword evidence="7" id="KW-0206">Cytoskeleton</keyword>
<dbReference type="AlphaFoldDB" id="A0A164UM97"/>
<dbReference type="Proteomes" id="UP000076722">
    <property type="component" value="Unassembled WGS sequence"/>
</dbReference>